<evidence type="ECO:0000313" key="2">
    <source>
        <dbReference type="Proteomes" id="UP000281726"/>
    </source>
</evidence>
<keyword evidence="2" id="KW-1185">Reference proteome</keyword>
<organism evidence="1 2">
    <name type="scientific">Micromonospora endolithica</name>
    <dbReference type="NCBI Taxonomy" id="230091"/>
    <lineage>
        <taxon>Bacteria</taxon>
        <taxon>Bacillati</taxon>
        <taxon>Actinomycetota</taxon>
        <taxon>Actinomycetes</taxon>
        <taxon>Micromonosporales</taxon>
        <taxon>Micromonosporaceae</taxon>
        <taxon>Micromonospora</taxon>
    </lineage>
</organism>
<sequence>MEFVCAYDFHNQYGELIFQKLRYRLVEGDGRDKELFYRQPRGERSWSPRKPWNADAYLYRLPDVLRAVRQGRAVWWVEGEKDADVARQHGLIATSHHGGAGKVYPEQCRWLMGAAYVYVVADRDIPGYYDAACRLDGLMQYAGLAREQIKVLRSPAGNDLADHYAAGLGRRDWRVVNEQRLREQAAQYSAQIAAQHGYGWIGAL</sequence>
<protein>
    <recommendedName>
        <fullName evidence="3">Toprim domain-containing protein</fullName>
    </recommendedName>
</protein>
<evidence type="ECO:0008006" key="3">
    <source>
        <dbReference type="Google" id="ProtNLM"/>
    </source>
</evidence>
<dbReference type="EMBL" id="RBAK01000015">
    <property type="protein sequence ID" value="RKN39984.1"/>
    <property type="molecule type" value="Genomic_DNA"/>
</dbReference>
<gene>
    <name evidence="1" type="ORF">D7223_28020</name>
</gene>
<dbReference type="AlphaFoldDB" id="A0A3A9YWJ5"/>
<comment type="caution">
    <text evidence="1">The sequence shown here is derived from an EMBL/GenBank/DDBJ whole genome shotgun (WGS) entry which is preliminary data.</text>
</comment>
<evidence type="ECO:0000313" key="1">
    <source>
        <dbReference type="EMBL" id="RKN39984.1"/>
    </source>
</evidence>
<name>A0A3A9YWJ5_9ACTN</name>
<accession>A0A3A9YWJ5</accession>
<proteinExistence type="predicted"/>
<reference evidence="1 2" key="1">
    <citation type="journal article" date="2004" name="Syst. Appl. Microbiol.">
        <title>Cryptoendolithic actinomycetes from antarctic sandstone rock samples: Micromonospora endolithica sp. nov. and two isolates related to Micromonospora coerulea Jensen 1932.</title>
        <authorList>
            <person name="Hirsch P."/>
            <person name="Mevs U."/>
            <person name="Kroppenstedt R.M."/>
            <person name="Schumann P."/>
            <person name="Stackebrandt E."/>
        </authorList>
    </citation>
    <scope>NUCLEOTIDE SEQUENCE [LARGE SCALE GENOMIC DNA]</scope>
    <source>
        <strain evidence="1 2">JCM 12677</strain>
    </source>
</reference>
<dbReference type="Proteomes" id="UP000281726">
    <property type="component" value="Unassembled WGS sequence"/>
</dbReference>
<dbReference type="Gene3D" id="3.40.1360.10">
    <property type="match status" value="1"/>
</dbReference>